<evidence type="ECO:0000256" key="2">
    <source>
        <dbReference type="ARBA" id="ARBA00022723"/>
    </source>
</evidence>
<dbReference type="PANTHER" id="PTHR35008">
    <property type="entry name" value="BLL4482 PROTEIN-RELATED"/>
    <property type="match status" value="1"/>
</dbReference>
<dbReference type="PANTHER" id="PTHR35008:SF4">
    <property type="entry name" value="BLL4482 PROTEIN"/>
    <property type="match status" value="1"/>
</dbReference>
<keyword evidence="3 4" id="KW-0408">Iron</keyword>
<dbReference type="InterPro" id="IPR009056">
    <property type="entry name" value="Cyt_c-like_dom"/>
</dbReference>
<keyword evidence="5" id="KW-0732">Signal</keyword>
<dbReference type="GO" id="GO:0046872">
    <property type="term" value="F:metal ion binding"/>
    <property type="evidence" value="ECO:0007669"/>
    <property type="project" value="UniProtKB-KW"/>
</dbReference>
<dbReference type="GO" id="GO:0009055">
    <property type="term" value="F:electron transfer activity"/>
    <property type="evidence" value="ECO:0007669"/>
    <property type="project" value="InterPro"/>
</dbReference>
<feature type="signal peptide" evidence="5">
    <location>
        <begin position="1"/>
        <end position="17"/>
    </location>
</feature>
<dbReference type="InterPro" id="IPR036909">
    <property type="entry name" value="Cyt_c-like_dom_sf"/>
</dbReference>
<dbReference type="OrthoDB" id="31970at2"/>
<keyword evidence="1 4" id="KW-0349">Heme</keyword>
<evidence type="ECO:0000313" key="7">
    <source>
        <dbReference type="EMBL" id="TBH17237.1"/>
    </source>
</evidence>
<keyword evidence="8" id="KW-1185">Reference proteome</keyword>
<sequence length="149" mass="16545">MKRALVTLLLLGGLALAQQQGAQLYQQCAGCHQANGQGVRGAFPPLAGHMAEILGKENGREFLILVLLWGLQGQIEVQGVRYNGVMPAYNQWTDEQIAAVLNHIATAWGDHQRVQGWRPFTAAEVKAVRDKGRRTPQQVLEERRRIGLR</sequence>
<dbReference type="Gene3D" id="1.10.760.10">
    <property type="entry name" value="Cytochrome c-like domain"/>
    <property type="match status" value="1"/>
</dbReference>
<dbReference type="InterPro" id="IPR051459">
    <property type="entry name" value="Cytochrome_c-type_DH"/>
</dbReference>
<dbReference type="PROSITE" id="PS51007">
    <property type="entry name" value="CYTC"/>
    <property type="match status" value="1"/>
</dbReference>
<evidence type="ECO:0000256" key="3">
    <source>
        <dbReference type="ARBA" id="ARBA00023004"/>
    </source>
</evidence>
<evidence type="ECO:0000256" key="4">
    <source>
        <dbReference type="PROSITE-ProRule" id="PRU00433"/>
    </source>
</evidence>
<dbReference type="GO" id="GO:0020037">
    <property type="term" value="F:heme binding"/>
    <property type="evidence" value="ECO:0007669"/>
    <property type="project" value="InterPro"/>
</dbReference>
<dbReference type="Proteomes" id="UP000292858">
    <property type="component" value="Unassembled WGS sequence"/>
</dbReference>
<feature type="domain" description="Cytochrome c" evidence="6">
    <location>
        <begin position="16"/>
        <end position="108"/>
    </location>
</feature>
<evidence type="ECO:0000313" key="8">
    <source>
        <dbReference type="Proteomes" id="UP000292858"/>
    </source>
</evidence>
<evidence type="ECO:0000256" key="1">
    <source>
        <dbReference type="ARBA" id="ARBA00022617"/>
    </source>
</evidence>
<keyword evidence="2 4" id="KW-0479">Metal-binding</keyword>
<proteinExistence type="predicted"/>
<protein>
    <submittedName>
        <fullName evidence="7">Cytochrome c</fullName>
    </submittedName>
</protein>
<gene>
    <name evidence="7" type="ORF">ETP66_09815</name>
</gene>
<reference evidence="7 8" key="1">
    <citation type="submission" date="2019-02" db="EMBL/GenBank/DDBJ databases">
        <title>Thermus sp. a novel from hot spring.</title>
        <authorList>
            <person name="Zhao Z."/>
        </authorList>
    </citation>
    <scope>NUCLEOTIDE SEQUENCE [LARGE SCALE GENOMIC DNA]</scope>
    <source>
        <strain evidence="7 8">CFH 72773T</strain>
    </source>
</reference>
<name>A0A4Q9B229_9DEIN</name>
<comment type="caution">
    <text evidence="7">The sequence shown here is derived from an EMBL/GenBank/DDBJ whole genome shotgun (WGS) entry which is preliminary data.</text>
</comment>
<feature type="chain" id="PRO_5020604516" evidence="5">
    <location>
        <begin position="18"/>
        <end position="149"/>
    </location>
</feature>
<dbReference type="Pfam" id="PF00034">
    <property type="entry name" value="Cytochrom_C"/>
    <property type="match status" value="1"/>
</dbReference>
<organism evidence="7 8">
    <name type="scientific">Thermus thermamylovorans</name>
    <dbReference type="NCBI Taxonomy" id="2509362"/>
    <lineage>
        <taxon>Bacteria</taxon>
        <taxon>Thermotogati</taxon>
        <taxon>Deinococcota</taxon>
        <taxon>Deinococci</taxon>
        <taxon>Thermales</taxon>
        <taxon>Thermaceae</taxon>
        <taxon>Thermus</taxon>
    </lineage>
</organism>
<evidence type="ECO:0000256" key="5">
    <source>
        <dbReference type="SAM" id="SignalP"/>
    </source>
</evidence>
<dbReference type="AlphaFoldDB" id="A0A4Q9B229"/>
<dbReference type="EMBL" id="SIJL01000015">
    <property type="protein sequence ID" value="TBH17237.1"/>
    <property type="molecule type" value="Genomic_DNA"/>
</dbReference>
<evidence type="ECO:0000259" key="6">
    <source>
        <dbReference type="PROSITE" id="PS51007"/>
    </source>
</evidence>
<dbReference type="RefSeq" id="WP_130842457.1">
    <property type="nucleotide sequence ID" value="NZ_SIJL01000015.1"/>
</dbReference>
<accession>A0A4Q9B229</accession>
<dbReference type="SUPFAM" id="SSF46626">
    <property type="entry name" value="Cytochrome c"/>
    <property type="match status" value="1"/>
</dbReference>